<protein>
    <submittedName>
        <fullName evidence="2">Acyl carrier protein</fullName>
    </submittedName>
</protein>
<accession>A0AAW9RB02</accession>
<organism evidence="2 3">
    <name type="scientific">Elongatibacter sediminis</name>
    <dbReference type="NCBI Taxonomy" id="3119006"/>
    <lineage>
        <taxon>Bacteria</taxon>
        <taxon>Pseudomonadati</taxon>
        <taxon>Pseudomonadota</taxon>
        <taxon>Gammaproteobacteria</taxon>
        <taxon>Chromatiales</taxon>
        <taxon>Wenzhouxiangellaceae</taxon>
        <taxon>Elongatibacter</taxon>
    </lineage>
</organism>
<evidence type="ECO:0000313" key="2">
    <source>
        <dbReference type="EMBL" id="MEJ8567143.1"/>
    </source>
</evidence>
<dbReference type="InterPro" id="IPR036736">
    <property type="entry name" value="ACP-like_sf"/>
</dbReference>
<dbReference type="InterPro" id="IPR009081">
    <property type="entry name" value="PP-bd_ACP"/>
</dbReference>
<gene>
    <name evidence="2" type="ORF">V3330_05850</name>
</gene>
<dbReference type="Pfam" id="PF00550">
    <property type="entry name" value="PP-binding"/>
    <property type="match status" value="1"/>
</dbReference>
<reference evidence="2 3" key="1">
    <citation type="submission" date="2024-02" db="EMBL/GenBank/DDBJ databases">
        <title>A novel Wenzhouxiangellaceae bacterium, isolated from coastal sediments.</title>
        <authorList>
            <person name="Du Z.-J."/>
            <person name="Ye Y.-Q."/>
            <person name="Zhang X.-Y."/>
        </authorList>
    </citation>
    <scope>NUCLEOTIDE SEQUENCE [LARGE SCALE GENOMIC DNA]</scope>
    <source>
        <strain evidence="2 3">CH-27</strain>
    </source>
</reference>
<dbReference type="PROSITE" id="PS50075">
    <property type="entry name" value="CARRIER"/>
    <property type="match status" value="1"/>
</dbReference>
<dbReference type="Gene3D" id="1.10.1200.10">
    <property type="entry name" value="ACP-like"/>
    <property type="match status" value="1"/>
</dbReference>
<dbReference type="RefSeq" id="WP_354694460.1">
    <property type="nucleotide sequence ID" value="NZ_JAZHOG010000003.1"/>
</dbReference>
<dbReference type="Proteomes" id="UP001359886">
    <property type="component" value="Unassembled WGS sequence"/>
</dbReference>
<dbReference type="AlphaFoldDB" id="A0AAW9RB02"/>
<evidence type="ECO:0000313" key="3">
    <source>
        <dbReference type="Proteomes" id="UP001359886"/>
    </source>
</evidence>
<sequence length="89" mass="9952">MNTAPDDIEPRIIALLTRYLEPRWTADPSSRVTISGDTGLTSDLTLDSFQVMEFLMELEDDLDIAIDMNRLSDVHTVRDLATVAVQQTA</sequence>
<keyword evidence="3" id="KW-1185">Reference proteome</keyword>
<dbReference type="EMBL" id="JAZHOG010000003">
    <property type="protein sequence ID" value="MEJ8567143.1"/>
    <property type="molecule type" value="Genomic_DNA"/>
</dbReference>
<dbReference type="SUPFAM" id="SSF47336">
    <property type="entry name" value="ACP-like"/>
    <property type="match status" value="1"/>
</dbReference>
<proteinExistence type="predicted"/>
<feature type="domain" description="Carrier" evidence="1">
    <location>
        <begin position="6"/>
        <end position="88"/>
    </location>
</feature>
<name>A0AAW9RB02_9GAMM</name>
<evidence type="ECO:0000259" key="1">
    <source>
        <dbReference type="PROSITE" id="PS50075"/>
    </source>
</evidence>
<comment type="caution">
    <text evidence="2">The sequence shown here is derived from an EMBL/GenBank/DDBJ whole genome shotgun (WGS) entry which is preliminary data.</text>
</comment>